<dbReference type="InterPro" id="IPR006363">
    <property type="entry name" value="Cbl_synth_CobJ/CibH_dom"/>
</dbReference>
<dbReference type="Proteomes" id="UP000198656">
    <property type="component" value="Unassembled WGS sequence"/>
</dbReference>
<comment type="pathway">
    <text evidence="1">Cofactor biosynthesis; adenosylcobalamin biosynthesis.</text>
</comment>
<evidence type="ECO:0000256" key="1">
    <source>
        <dbReference type="ARBA" id="ARBA00004953"/>
    </source>
</evidence>
<dbReference type="STRING" id="1121419.SAMN05443529_1089"/>
<keyword evidence="4 7" id="KW-0808">Transferase</keyword>
<keyword evidence="3 7" id="KW-0489">Methyltransferase</keyword>
<proteinExistence type="predicted"/>
<reference evidence="8" key="1">
    <citation type="submission" date="2016-10" db="EMBL/GenBank/DDBJ databases">
        <authorList>
            <person name="Varghese N."/>
            <person name="Submissions S."/>
        </authorList>
    </citation>
    <scope>NUCLEOTIDE SEQUENCE [LARGE SCALE GENOMIC DNA]</scope>
    <source>
        <strain evidence="8">DSM 8344</strain>
    </source>
</reference>
<gene>
    <name evidence="7" type="ORF">SAMN05443529_1089</name>
</gene>
<dbReference type="UniPathway" id="UPA00148"/>
<dbReference type="RefSeq" id="WP_242876236.1">
    <property type="nucleotide sequence ID" value="NZ_FNCP01000008.1"/>
</dbReference>
<evidence type="ECO:0000313" key="8">
    <source>
        <dbReference type="Proteomes" id="UP000198656"/>
    </source>
</evidence>
<dbReference type="InterPro" id="IPR014776">
    <property type="entry name" value="4pyrrole_Mease_sub2"/>
</dbReference>
<dbReference type="Gene3D" id="3.30.950.10">
    <property type="entry name" value="Methyltransferase, Cobalt-precorrin-4 Transmethylase, Domain 2"/>
    <property type="match status" value="1"/>
</dbReference>
<dbReference type="PANTHER" id="PTHR47036">
    <property type="entry name" value="COBALT-FACTOR III C(17)-METHYLTRANSFERASE-RELATED"/>
    <property type="match status" value="1"/>
</dbReference>
<keyword evidence="2" id="KW-0169">Cobalamin biosynthesis</keyword>
<evidence type="ECO:0000313" key="7">
    <source>
        <dbReference type="EMBL" id="SDG94027.1"/>
    </source>
</evidence>
<dbReference type="GO" id="GO:0032259">
    <property type="term" value="P:methylation"/>
    <property type="evidence" value="ECO:0007669"/>
    <property type="project" value="UniProtKB-KW"/>
</dbReference>
<dbReference type="EMBL" id="FNCP01000008">
    <property type="protein sequence ID" value="SDG94027.1"/>
    <property type="molecule type" value="Genomic_DNA"/>
</dbReference>
<evidence type="ECO:0000259" key="6">
    <source>
        <dbReference type="Pfam" id="PF00590"/>
    </source>
</evidence>
<dbReference type="GO" id="GO:0009236">
    <property type="term" value="P:cobalamin biosynthetic process"/>
    <property type="evidence" value="ECO:0007669"/>
    <property type="project" value="UniProtKB-UniPathway"/>
</dbReference>
<dbReference type="Gene3D" id="3.40.1010.10">
    <property type="entry name" value="Cobalt-precorrin-4 Transmethylase, Domain 1"/>
    <property type="match status" value="1"/>
</dbReference>
<dbReference type="NCBIfam" id="TIGR01466">
    <property type="entry name" value="cobJ_cbiH"/>
    <property type="match status" value="1"/>
</dbReference>
<dbReference type="Pfam" id="PF00590">
    <property type="entry name" value="TP_methylase"/>
    <property type="match status" value="1"/>
</dbReference>
<dbReference type="GO" id="GO:0008168">
    <property type="term" value="F:methyltransferase activity"/>
    <property type="evidence" value="ECO:0007669"/>
    <property type="project" value="UniProtKB-KW"/>
</dbReference>
<organism evidence="7 8">
    <name type="scientific">Desulfosporosinus hippei DSM 8344</name>
    <dbReference type="NCBI Taxonomy" id="1121419"/>
    <lineage>
        <taxon>Bacteria</taxon>
        <taxon>Bacillati</taxon>
        <taxon>Bacillota</taxon>
        <taxon>Clostridia</taxon>
        <taxon>Eubacteriales</taxon>
        <taxon>Desulfitobacteriaceae</taxon>
        <taxon>Desulfosporosinus</taxon>
    </lineage>
</organism>
<keyword evidence="5" id="KW-0949">S-adenosyl-L-methionine</keyword>
<dbReference type="AlphaFoldDB" id="A0A1G7YCF7"/>
<dbReference type="CDD" id="cd11646">
    <property type="entry name" value="Precorrin_3B_C17_MT"/>
    <property type="match status" value="1"/>
</dbReference>
<evidence type="ECO:0000256" key="3">
    <source>
        <dbReference type="ARBA" id="ARBA00022603"/>
    </source>
</evidence>
<evidence type="ECO:0000256" key="5">
    <source>
        <dbReference type="ARBA" id="ARBA00022691"/>
    </source>
</evidence>
<dbReference type="InterPro" id="IPR014777">
    <property type="entry name" value="4pyrrole_Mease_sub1"/>
</dbReference>
<protein>
    <submittedName>
        <fullName evidence="7">Cobalt-precorrin 3 C17-methyltransferase</fullName>
    </submittedName>
</protein>
<evidence type="ECO:0000256" key="2">
    <source>
        <dbReference type="ARBA" id="ARBA00022573"/>
    </source>
</evidence>
<dbReference type="PANTHER" id="PTHR47036:SF1">
    <property type="entry name" value="COBALT-FACTOR III C(17)-METHYLTRANSFERASE-RELATED"/>
    <property type="match status" value="1"/>
</dbReference>
<accession>A0A1G7YCF7</accession>
<dbReference type="InterPro" id="IPR000878">
    <property type="entry name" value="4pyrrol_Mease"/>
</dbReference>
<evidence type="ECO:0000256" key="4">
    <source>
        <dbReference type="ARBA" id="ARBA00022679"/>
    </source>
</evidence>
<name>A0A1G7YCF7_9FIRM</name>
<dbReference type="InterPro" id="IPR051810">
    <property type="entry name" value="Precorrin_MeTrfase"/>
</dbReference>
<feature type="domain" description="Tetrapyrrole methylase" evidence="6">
    <location>
        <begin position="1"/>
        <end position="195"/>
    </location>
</feature>
<dbReference type="SUPFAM" id="SSF53790">
    <property type="entry name" value="Tetrapyrrole methylase"/>
    <property type="match status" value="1"/>
</dbReference>
<keyword evidence="8" id="KW-1185">Reference proteome</keyword>
<dbReference type="InterPro" id="IPR035996">
    <property type="entry name" value="4pyrrol_Methylase_sf"/>
</dbReference>
<sequence>MTARVQSVLNEVEYIVGYKTYVDLIKPFLTHQQIVATGMRQEIDRCREAIRLAAEGHRVAVISSGDAGVYGMAGIIIECLEQENLLDMPLEIIPGVTAASAAASMLGAPLMHDFAVVSLSDLLTPWEVIEKRVRLAAEGDFIFALYNPKSNGRPQHIETVREIVLRYRRPDTPVGLVREALRGEESSVEITTLEDFTKHKIDMLTTVIIGNSQTRIVGPYMVTPRGYKL</sequence>